<dbReference type="InterPro" id="IPR036259">
    <property type="entry name" value="MFS_trans_sf"/>
</dbReference>
<accession>A0ABZ1FUG3</accession>
<feature type="transmembrane region" description="Helical" evidence="2">
    <location>
        <begin position="51"/>
        <end position="72"/>
    </location>
</feature>
<dbReference type="RefSeq" id="WP_326623189.1">
    <property type="nucleotide sequence ID" value="NZ_CP109106.1"/>
</dbReference>
<feature type="transmembrane region" description="Helical" evidence="2">
    <location>
        <begin position="295"/>
        <end position="312"/>
    </location>
</feature>
<dbReference type="PANTHER" id="PTHR23542">
    <property type="match status" value="1"/>
</dbReference>
<evidence type="ECO:0000256" key="2">
    <source>
        <dbReference type="SAM" id="Phobius"/>
    </source>
</evidence>
<evidence type="ECO:0000313" key="3">
    <source>
        <dbReference type="EMBL" id="WSB73577.1"/>
    </source>
</evidence>
<evidence type="ECO:0000313" key="4">
    <source>
        <dbReference type="Proteomes" id="UP001344251"/>
    </source>
</evidence>
<feature type="compositionally biased region" description="Basic and acidic residues" evidence="1">
    <location>
        <begin position="417"/>
        <end position="440"/>
    </location>
</feature>
<feature type="transmembrane region" description="Helical" evidence="2">
    <location>
        <begin position="263"/>
        <end position="283"/>
    </location>
</feature>
<keyword evidence="2" id="KW-1133">Transmembrane helix</keyword>
<proteinExistence type="predicted"/>
<feature type="transmembrane region" description="Helical" evidence="2">
    <location>
        <begin position="378"/>
        <end position="400"/>
    </location>
</feature>
<gene>
    <name evidence="3" type="ORF">OG863_39680</name>
</gene>
<feature type="transmembrane region" description="Helical" evidence="2">
    <location>
        <begin position="352"/>
        <end position="372"/>
    </location>
</feature>
<sequence length="447" mass="45450">MASSSSHAPSYAAVLREPHVLRTFAPALVARFSYGIVFVSLAVALTQATGSYAWAGGALALFGASTAFLAPLRARLIDRRGPRRVLPTMAAVYALLLAALTAATWQAGAPRWLLMLLTGTAGACAPPLGPVMRAAWSTLLPDPALRRRAFSLDTVAEELLYVSGPLAAGVFIAVGHPAIGVGVSAGLLLSGTLVMVGSPAMCAPDPGIAAGARPTGVSRGWWRGLRGNALLEAVVVTAGVGMCLGALSLLLVAFSERQKAPTAVAWLEAALAVGSAVGGLAYGAHAWRVPGRIRLPLLALALGLVLSVAGISPNPWVLALVVCAAGACVAPALTTAYLVADECADTGSRTRAGTWVNSAFNAGASGGTALTGLTVDLLPLWCCFVVATLPAVLSGVAVLARTPLPRPQLVGRRKPAALRDEAERESRSGVGRAELDDRGASEGAGSV</sequence>
<feature type="transmembrane region" description="Helical" evidence="2">
    <location>
        <begin position="24"/>
        <end position="45"/>
    </location>
</feature>
<dbReference type="Gene3D" id="1.20.1250.20">
    <property type="entry name" value="MFS general substrate transporter like domains"/>
    <property type="match status" value="2"/>
</dbReference>
<dbReference type="Proteomes" id="UP001344251">
    <property type="component" value="Chromosome"/>
</dbReference>
<feature type="transmembrane region" description="Helical" evidence="2">
    <location>
        <begin position="166"/>
        <end position="189"/>
    </location>
</feature>
<organism evidence="3 4">
    <name type="scientific">Streptomyces decoyicus</name>
    <dbReference type="NCBI Taxonomy" id="249567"/>
    <lineage>
        <taxon>Bacteria</taxon>
        <taxon>Bacillati</taxon>
        <taxon>Actinomycetota</taxon>
        <taxon>Actinomycetes</taxon>
        <taxon>Kitasatosporales</taxon>
        <taxon>Streptomycetaceae</taxon>
        <taxon>Streptomyces</taxon>
    </lineage>
</organism>
<evidence type="ECO:0000256" key="1">
    <source>
        <dbReference type="SAM" id="MobiDB-lite"/>
    </source>
</evidence>
<feature type="region of interest" description="Disordered" evidence="1">
    <location>
        <begin position="411"/>
        <end position="447"/>
    </location>
</feature>
<dbReference type="SUPFAM" id="SSF103473">
    <property type="entry name" value="MFS general substrate transporter"/>
    <property type="match status" value="2"/>
</dbReference>
<name>A0ABZ1FUG3_9ACTN</name>
<dbReference type="Pfam" id="PF07690">
    <property type="entry name" value="MFS_1"/>
    <property type="match status" value="1"/>
</dbReference>
<protein>
    <submittedName>
        <fullName evidence="3">MFS transporter</fullName>
    </submittedName>
</protein>
<feature type="transmembrane region" description="Helical" evidence="2">
    <location>
        <begin position="229"/>
        <end position="251"/>
    </location>
</feature>
<keyword evidence="4" id="KW-1185">Reference proteome</keyword>
<feature type="transmembrane region" description="Helical" evidence="2">
    <location>
        <begin position="84"/>
        <end position="105"/>
    </location>
</feature>
<feature type="transmembrane region" description="Helical" evidence="2">
    <location>
        <begin position="318"/>
        <end position="340"/>
    </location>
</feature>
<dbReference type="PANTHER" id="PTHR23542:SF1">
    <property type="entry name" value="MAJOR FACILITATOR SUPERFAMILY (MFS) PROFILE DOMAIN-CONTAINING PROTEIN"/>
    <property type="match status" value="1"/>
</dbReference>
<keyword evidence="2" id="KW-0472">Membrane</keyword>
<reference evidence="3 4" key="1">
    <citation type="submission" date="2022-10" db="EMBL/GenBank/DDBJ databases">
        <title>The complete genomes of actinobacterial strains from the NBC collection.</title>
        <authorList>
            <person name="Joergensen T.S."/>
            <person name="Alvarez Arevalo M."/>
            <person name="Sterndorff E.B."/>
            <person name="Faurdal D."/>
            <person name="Vuksanovic O."/>
            <person name="Mourched A.-S."/>
            <person name="Charusanti P."/>
            <person name="Shaw S."/>
            <person name="Blin K."/>
            <person name="Weber T."/>
        </authorList>
    </citation>
    <scope>NUCLEOTIDE SEQUENCE [LARGE SCALE GENOMIC DNA]</scope>
    <source>
        <strain evidence="3 4">NBC 01774</strain>
    </source>
</reference>
<dbReference type="InterPro" id="IPR011701">
    <property type="entry name" value="MFS"/>
</dbReference>
<keyword evidence="2" id="KW-0812">Transmembrane</keyword>
<dbReference type="EMBL" id="CP109106">
    <property type="protein sequence ID" value="WSB73577.1"/>
    <property type="molecule type" value="Genomic_DNA"/>
</dbReference>